<keyword evidence="1" id="KW-1133">Transmembrane helix</keyword>
<keyword evidence="1" id="KW-0472">Membrane</keyword>
<protein>
    <submittedName>
        <fullName evidence="2">Avirulence (Avh) protein</fullName>
    </submittedName>
</protein>
<reference evidence="3" key="1">
    <citation type="submission" date="2017-03" db="EMBL/GenBank/DDBJ databases">
        <title>Phytopthora megakarya and P. palmivora, two closely related causual agents of cacao black pod achieved similar genome size and gene model numbers by different mechanisms.</title>
        <authorList>
            <person name="Ali S."/>
            <person name="Shao J."/>
            <person name="Larry D.J."/>
            <person name="Kronmiller B."/>
            <person name="Shen D."/>
            <person name="Strem M.D."/>
            <person name="Melnick R.L."/>
            <person name="Guiltinan M.J."/>
            <person name="Tyler B.M."/>
            <person name="Meinhardt L.W."/>
            <person name="Bailey B.A."/>
        </authorList>
    </citation>
    <scope>NUCLEOTIDE SEQUENCE [LARGE SCALE GENOMIC DNA]</scope>
    <source>
        <strain evidence="3">zdho120</strain>
    </source>
</reference>
<dbReference type="OrthoDB" id="144204at2759"/>
<evidence type="ECO:0000256" key="1">
    <source>
        <dbReference type="SAM" id="Phobius"/>
    </source>
</evidence>
<keyword evidence="3" id="KW-1185">Reference proteome</keyword>
<dbReference type="Proteomes" id="UP000198211">
    <property type="component" value="Unassembled WGS sequence"/>
</dbReference>
<sequence length="162" mass="16973">MSIVSALGSGVHPFPTSSNDVNEERGISIPSISNIQGLFGKSSGLSKKLVNLRTGDNVVSAVEKNTAVKKLAVALDKNPASLKKVLKDPQVTKVAASMGKKSKMFSNVEVSSLRQLFAKDPIKANKFDVAIKIIGDTMIGTMTVGLASLVILAMVAVYSAIA</sequence>
<name>A0A225UKQ6_9STRA</name>
<dbReference type="EMBL" id="NBNE01015902">
    <property type="protein sequence ID" value="OWY93531.1"/>
    <property type="molecule type" value="Genomic_DNA"/>
</dbReference>
<dbReference type="AlphaFoldDB" id="A0A225UKQ6"/>
<gene>
    <name evidence="2" type="ORF">PHMEG_00037042</name>
</gene>
<evidence type="ECO:0000313" key="2">
    <source>
        <dbReference type="EMBL" id="OWY93531.1"/>
    </source>
</evidence>
<accession>A0A225UKQ6</accession>
<organism evidence="2 3">
    <name type="scientific">Phytophthora megakarya</name>
    <dbReference type="NCBI Taxonomy" id="4795"/>
    <lineage>
        <taxon>Eukaryota</taxon>
        <taxon>Sar</taxon>
        <taxon>Stramenopiles</taxon>
        <taxon>Oomycota</taxon>
        <taxon>Peronosporomycetes</taxon>
        <taxon>Peronosporales</taxon>
        <taxon>Peronosporaceae</taxon>
        <taxon>Phytophthora</taxon>
    </lineage>
</organism>
<keyword evidence="1" id="KW-0812">Transmembrane</keyword>
<comment type="caution">
    <text evidence="2">The sequence shown here is derived from an EMBL/GenBank/DDBJ whole genome shotgun (WGS) entry which is preliminary data.</text>
</comment>
<evidence type="ECO:0000313" key="3">
    <source>
        <dbReference type="Proteomes" id="UP000198211"/>
    </source>
</evidence>
<feature type="transmembrane region" description="Helical" evidence="1">
    <location>
        <begin position="139"/>
        <end position="161"/>
    </location>
</feature>
<proteinExistence type="predicted"/>